<protein>
    <submittedName>
        <fullName evidence="1">Uncharacterized protein</fullName>
    </submittedName>
</protein>
<comment type="caution">
    <text evidence="1">The sequence shown here is derived from an EMBL/GenBank/DDBJ whole genome shotgun (WGS) entry which is preliminary data.</text>
</comment>
<evidence type="ECO:0000313" key="1">
    <source>
        <dbReference type="EMBL" id="PZO91121.1"/>
    </source>
</evidence>
<organism evidence="1 2">
    <name type="scientific">Sphingomonas sanxanigenens</name>
    <dbReference type="NCBI Taxonomy" id="397260"/>
    <lineage>
        <taxon>Bacteria</taxon>
        <taxon>Pseudomonadati</taxon>
        <taxon>Pseudomonadota</taxon>
        <taxon>Alphaproteobacteria</taxon>
        <taxon>Sphingomonadales</taxon>
        <taxon>Sphingomonadaceae</taxon>
        <taxon>Sphingomonas</taxon>
    </lineage>
</organism>
<dbReference type="Proteomes" id="UP000249066">
    <property type="component" value="Unassembled WGS sequence"/>
</dbReference>
<dbReference type="EMBL" id="QFNN01000014">
    <property type="protein sequence ID" value="PZO91121.1"/>
    <property type="molecule type" value="Genomic_DNA"/>
</dbReference>
<evidence type="ECO:0000313" key="2">
    <source>
        <dbReference type="Proteomes" id="UP000249066"/>
    </source>
</evidence>
<gene>
    <name evidence="1" type="ORF">DI623_04260</name>
</gene>
<accession>A0A2W5C7N7</accession>
<dbReference type="AlphaFoldDB" id="A0A2W5C7N7"/>
<name>A0A2W5C7N7_9SPHN</name>
<proteinExistence type="predicted"/>
<reference evidence="1 2" key="1">
    <citation type="submission" date="2017-08" db="EMBL/GenBank/DDBJ databases">
        <title>Infants hospitalized years apart are colonized by the same room-sourced microbial strains.</title>
        <authorList>
            <person name="Brooks B."/>
            <person name="Olm M.R."/>
            <person name="Firek B.A."/>
            <person name="Baker R."/>
            <person name="Thomas B.C."/>
            <person name="Morowitz M.J."/>
            <person name="Banfield J.F."/>
        </authorList>
    </citation>
    <scope>NUCLEOTIDE SEQUENCE [LARGE SCALE GENOMIC DNA]</scope>
    <source>
        <strain evidence="1">S2_018_000_R2_101</strain>
    </source>
</reference>
<sequence>MDGDVCADPDLRALDARLRWLLTSHGERVAPGSTFIEPDEAWFSRRNQCAFQSDQRRCLAGAYAERRHLADALQPPPAPAVHGSCGTGFPGVRLAIGSDSVAAYDDQGRIIALGALQAQPVWREYVSVRRSAKEVRFTTIDGATIRCSLQKAR</sequence>